<dbReference type="PANTHER" id="PTHR33362">
    <property type="entry name" value="SIALIC ACID TRAP TRANSPORTER PERMEASE PROTEIN SIAT-RELATED"/>
    <property type="match status" value="1"/>
</dbReference>
<comment type="caution">
    <text evidence="7">Lacks conserved residue(s) required for the propagation of feature annotation.</text>
</comment>
<dbReference type="Proteomes" id="UP000244915">
    <property type="component" value="Plasmid unnamed5"/>
</dbReference>
<feature type="transmembrane region" description="Helical" evidence="7">
    <location>
        <begin position="6"/>
        <end position="34"/>
    </location>
</feature>
<dbReference type="OrthoDB" id="9790209at2"/>
<dbReference type="PANTHER" id="PTHR33362:SF5">
    <property type="entry name" value="C4-DICARBOXYLATE TRAP TRANSPORTER LARGE PERMEASE PROTEIN DCTM"/>
    <property type="match status" value="1"/>
</dbReference>
<dbReference type="Pfam" id="PF06808">
    <property type="entry name" value="DctM"/>
    <property type="match status" value="1"/>
</dbReference>
<evidence type="ECO:0000259" key="8">
    <source>
        <dbReference type="Pfam" id="PF06808"/>
    </source>
</evidence>
<dbReference type="InterPro" id="IPR010656">
    <property type="entry name" value="DctM"/>
</dbReference>
<feature type="domain" description="TRAP C4-dicarboxylate transport system permease DctM subunit" evidence="8">
    <location>
        <begin position="12"/>
        <end position="426"/>
    </location>
</feature>
<name>A0A2U8HM49_9RHOB</name>
<feature type="transmembrane region" description="Helical" evidence="7">
    <location>
        <begin position="406"/>
        <end position="430"/>
    </location>
</feature>
<feature type="transmembrane region" description="Helical" evidence="7">
    <location>
        <begin position="174"/>
        <end position="196"/>
    </location>
</feature>
<dbReference type="RefSeq" id="WP_108970938.1">
    <property type="nucleotide sequence ID" value="NZ_CP022195.1"/>
</dbReference>
<dbReference type="GO" id="GO:0022857">
    <property type="term" value="F:transmembrane transporter activity"/>
    <property type="evidence" value="ECO:0007669"/>
    <property type="project" value="UniProtKB-UniRule"/>
</dbReference>
<evidence type="ECO:0000256" key="7">
    <source>
        <dbReference type="RuleBase" id="RU369079"/>
    </source>
</evidence>
<comment type="similarity">
    <text evidence="7">Belongs to the TRAP transporter large permease family.</text>
</comment>
<evidence type="ECO:0000313" key="9">
    <source>
        <dbReference type="EMBL" id="AWI86842.1"/>
    </source>
</evidence>
<dbReference type="EMBL" id="CP022195">
    <property type="protein sequence ID" value="AWI86842.1"/>
    <property type="molecule type" value="Genomic_DNA"/>
</dbReference>
<feature type="transmembrane region" description="Helical" evidence="7">
    <location>
        <begin position="98"/>
        <end position="120"/>
    </location>
</feature>
<keyword evidence="2" id="KW-1003">Cell membrane</keyword>
<keyword evidence="4 7" id="KW-0812">Transmembrane</keyword>
<evidence type="ECO:0000256" key="5">
    <source>
        <dbReference type="ARBA" id="ARBA00022989"/>
    </source>
</evidence>
<keyword evidence="7" id="KW-0813">Transport</keyword>
<protein>
    <recommendedName>
        <fullName evidence="7">TRAP transporter large permease protein</fullName>
    </recommendedName>
</protein>
<comment type="subcellular location">
    <subcellularLocation>
        <location evidence="1 7">Cell inner membrane</location>
        <topology evidence="1 7">Multi-pass membrane protein</topology>
    </subcellularLocation>
</comment>
<reference evidence="9 10" key="1">
    <citation type="submission" date="2017-06" db="EMBL/GenBank/DDBJ databases">
        <title>Yangia sp. YSBP01 complete genome sequence.</title>
        <authorList>
            <person name="Woo J.-H."/>
            <person name="Kim H.-S."/>
        </authorList>
    </citation>
    <scope>NUCLEOTIDE SEQUENCE [LARGE SCALE GENOMIC DNA]</scope>
    <source>
        <strain evidence="9 10">YSBP01</strain>
        <plasmid evidence="9 10">unnamed5</plasmid>
    </source>
</reference>
<accession>A0A2U8HM49</accession>
<feature type="transmembrane region" description="Helical" evidence="7">
    <location>
        <begin position="321"/>
        <end position="351"/>
    </location>
</feature>
<dbReference type="NCBIfam" id="TIGR00786">
    <property type="entry name" value="dctM"/>
    <property type="match status" value="1"/>
</dbReference>
<feature type="transmembrane region" description="Helical" evidence="7">
    <location>
        <begin position="141"/>
        <end position="168"/>
    </location>
</feature>
<comment type="subunit">
    <text evidence="7">The complex comprises the extracytoplasmic solute receptor protein and the two transmembrane proteins.</text>
</comment>
<dbReference type="GO" id="GO:0005886">
    <property type="term" value="C:plasma membrane"/>
    <property type="evidence" value="ECO:0007669"/>
    <property type="project" value="UniProtKB-SubCell"/>
</dbReference>
<dbReference type="KEGG" id="ypac:CEW88_24055"/>
<sequence length="435" mass="46004">MSNLDIGILGTVVALVLIALRVPIGLSLGLVSIVGISQMFNMSVAWGMISATPFDYVGQWELSAAPMFLLMGFLCSSTDMTRGLFLSLRLYLARLPGGLAITSVGACAFFAAASGSSVATASAMSRMAVPEMLKQGYDKGLATGTIAASGTLGSLIPPSVLLILYGVYAQVSVGQLFMAGFIPGILSALIYMAMIVTRVKLNPSLAGETPPPPTDEERREALRDVWPLPTLILLVLGGIFSGVFSPTEAGALGAFFAAVIGAVRGKLTRAAVIEAVTQAVVSTGSIFIILIGSLFFTRFLALSGLPTAFSNAILSVSSETWWILFAVTLIYLVLGMLIDSIGLLLLTLPILVPLVQTTGIDAIWFGIIIVKLLEIGLVTPPIGLNVYMINGALNNAVTLPEIFRGIWWFLLMDLATLLILILFPALTLWLPSLAY</sequence>
<feature type="transmembrane region" description="Helical" evidence="7">
    <location>
        <begin position="363"/>
        <end position="386"/>
    </location>
</feature>
<keyword evidence="9" id="KW-0614">Plasmid</keyword>
<keyword evidence="6 7" id="KW-0472">Membrane</keyword>
<dbReference type="InterPro" id="IPR004681">
    <property type="entry name" value="TRAP_DctM"/>
</dbReference>
<gene>
    <name evidence="9" type="ORF">CEW88_24055</name>
</gene>
<evidence type="ECO:0000256" key="4">
    <source>
        <dbReference type="ARBA" id="ARBA00022692"/>
    </source>
</evidence>
<comment type="function">
    <text evidence="7">Part of the tripartite ATP-independent periplasmic (TRAP) transport system.</text>
</comment>
<dbReference type="PIRSF" id="PIRSF006066">
    <property type="entry name" value="HI0050"/>
    <property type="match status" value="1"/>
</dbReference>
<evidence type="ECO:0000256" key="6">
    <source>
        <dbReference type="ARBA" id="ARBA00023136"/>
    </source>
</evidence>
<geneLocation type="plasmid" evidence="9 10">
    <name>unnamed5</name>
</geneLocation>
<feature type="transmembrane region" description="Helical" evidence="7">
    <location>
        <begin position="279"/>
        <end position="301"/>
    </location>
</feature>
<evidence type="ECO:0000256" key="1">
    <source>
        <dbReference type="ARBA" id="ARBA00004429"/>
    </source>
</evidence>
<proteinExistence type="inferred from homology"/>
<dbReference type="AlphaFoldDB" id="A0A2U8HM49"/>
<keyword evidence="5 7" id="KW-1133">Transmembrane helix</keyword>
<keyword evidence="3 7" id="KW-0997">Cell inner membrane</keyword>
<evidence type="ECO:0000313" key="10">
    <source>
        <dbReference type="Proteomes" id="UP000244915"/>
    </source>
</evidence>
<evidence type="ECO:0000256" key="3">
    <source>
        <dbReference type="ARBA" id="ARBA00022519"/>
    </source>
</evidence>
<evidence type="ECO:0000256" key="2">
    <source>
        <dbReference type="ARBA" id="ARBA00022475"/>
    </source>
</evidence>
<organism evidence="9 10">
    <name type="scientific">Alloyangia pacifica</name>
    <dbReference type="NCBI Taxonomy" id="311180"/>
    <lineage>
        <taxon>Bacteria</taxon>
        <taxon>Pseudomonadati</taxon>
        <taxon>Pseudomonadota</taxon>
        <taxon>Alphaproteobacteria</taxon>
        <taxon>Rhodobacterales</taxon>
        <taxon>Roseobacteraceae</taxon>
        <taxon>Alloyangia</taxon>
    </lineage>
</organism>